<name>A0A2G2VJW6_CAPAN</name>
<organism evidence="1 2">
    <name type="scientific">Capsicum annuum</name>
    <name type="common">Capsicum pepper</name>
    <dbReference type="NCBI Taxonomy" id="4072"/>
    <lineage>
        <taxon>Eukaryota</taxon>
        <taxon>Viridiplantae</taxon>
        <taxon>Streptophyta</taxon>
        <taxon>Embryophyta</taxon>
        <taxon>Tracheophyta</taxon>
        <taxon>Spermatophyta</taxon>
        <taxon>Magnoliopsida</taxon>
        <taxon>eudicotyledons</taxon>
        <taxon>Gunneridae</taxon>
        <taxon>Pentapetalae</taxon>
        <taxon>asterids</taxon>
        <taxon>lamiids</taxon>
        <taxon>Solanales</taxon>
        <taxon>Solanaceae</taxon>
        <taxon>Solanoideae</taxon>
        <taxon>Capsiceae</taxon>
        <taxon>Capsicum</taxon>
    </lineage>
</organism>
<dbReference type="GO" id="GO:0006886">
    <property type="term" value="P:intracellular protein transport"/>
    <property type="evidence" value="ECO:0007669"/>
    <property type="project" value="InterPro"/>
</dbReference>
<reference evidence="1 2" key="2">
    <citation type="journal article" date="2017" name="Genome Biol.">
        <title>New reference genome sequences of hot pepper reveal the massive evolution of plant disease-resistance genes by retroduplication.</title>
        <authorList>
            <person name="Kim S."/>
            <person name="Park J."/>
            <person name="Yeom S.I."/>
            <person name="Kim Y.M."/>
            <person name="Seo E."/>
            <person name="Kim K.T."/>
            <person name="Kim M.S."/>
            <person name="Lee J.M."/>
            <person name="Cheong K."/>
            <person name="Shin H.S."/>
            <person name="Kim S.B."/>
            <person name="Han K."/>
            <person name="Lee J."/>
            <person name="Park M."/>
            <person name="Lee H.A."/>
            <person name="Lee H.Y."/>
            <person name="Lee Y."/>
            <person name="Oh S."/>
            <person name="Lee J.H."/>
            <person name="Choi E."/>
            <person name="Choi E."/>
            <person name="Lee S.E."/>
            <person name="Jeon J."/>
            <person name="Kim H."/>
            <person name="Choi G."/>
            <person name="Song H."/>
            <person name="Lee J."/>
            <person name="Lee S.C."/>
            <person name="Kwon J.K."/>
            <person name="Lee H.Y."/>
            <person name="Koo N."/>
            <person name="Hong Y."/>
            <person name="Kim R.W."/>
            <person name="Kang W.H."/>
            <person name="Huh J.H."/>
            <person name="Kang B.C."/>
            <person name="Yang T.J."/>
            <person name="Lee Y.H."/>
            <person name="Bennetzen J.L."/>
            <person name="Choi D."/>
        </authorList>
    </citation>
    <scope>NUCLEOTIDE SEQUENCE [LARGE SCALE GENOMIC DNA]</scope>
    <source>
        <strain evidence="2">cv. CM334</strain>
    </source>
</reference>
<keyword evidence="2" id="KW-1185">Reference proteome</keyword>
<dbReference type="InterPro" id="IPR007265">
    <property type="entry name" value="COG_su3"/>
</dbReference>
<dbReference type="GO" id="GO:0016020">
    <property type="term" value="C:membrane"/>
    <property type="evidence" value="ECO:0007669"/>
    <property type="project" value="InterPro"/>
</dbReference>
<comment type="caution">
    <text evidence="1">The sequence shown here is derived from an EMBL/GenBank/DDBJ whole genome shotgun (WGS) entry which is preliminary data.</text>
</comment>
<proteinExistence type="predicted"/>
<dbReference type="PANTHER" id="PTHR13302">
    <property type="entry name" value="CONSERVED OLIGOMERIC GOLGI COMPLEX COMPONENT 3"/>
    <property type="match status" value="1"/>
</dbReference>
<dbReference type="PANTHER" id="PTHR13302:SF8">
    <property type="entry name" value="CONSERVED OLIGOMERIC GOLGI COMPLEX SUBUNIT 3"/>
    <property type="match status" value="1"/>
</dbReference>
<reference evidence="1 2" key="1">
    <citation type="journal article" date="2014" name="Nat. Genet.">
        <title>Genome sequence of the hot pepper provides insights into the evolution of pungency in Capsicum species.</title>
        <authorList>
            <person name="Kim S."/>
            <person name="Park M."/>
            <person name="Yeom S.I."/>
            <person name="Kim Y.M."/>
            <person name="Lee J.M."/>
            <person name="Lee H.A."/>
            <person name="Seo E."/>
            <person name="Choi J."/>
            <person name="Cheong K."/>
            <person name="Kim K.T."/>
            <person name="Jung K."/>
            <person name="Lee G.W."/>
            <person name="Oh S.K."/>
            <person name="Bae C."/>
            <person name="Kim S.B."/>
            <person name="Lee H.Y."/>
            <person name="Kim S.Y."/>
            <person name="Kim M.S."/>
            <person name="Kang B.C."/>
            <person name="Jo Y.D."/>
            <person name="Yang H.B."/>
            <person name="Jeong H.J."/>
            <person name="Kang W.H."/>
            <person name="Kwon J.K."/>
            <person name="Shin C."/>
            <person name="Lim J.Y."/>
            <person name="Park J.H."/>
            <person name="Huh J.H."/>
            <person name="Kim J.S."/>
            <person name="Kim B.D."/>
            <person name="Cohen O."/>
            <person name="Paran I."/>
            <person name="Suh M.C."/>
            <person name="Lee S.B."/>
            <person name="Kim Y.K."/>
            <person name="Shin Y."/>
            <person name="Noh S.J."/>
            <person name="Park J."/>
            <person name="Seo Y.S."/>
            <person name="Kwon S.Y."/>
            <person name="Kim H.A."/>
            <person name="Park J.M."/>
            <person name="Kim H.J."/>
            <person name="Choi S.B."/>
            <person name="Bosland P.W."/>
            <person name="Reeves G."/>
            <person name="Jo S.H."/>
            <person name="Lee B.W."/>
            <person name="Cho H.T."/>
            <person name="Choi H.S."/>
            <person name="Lee M.S."/>
            <person name="Yu Y."/>
            <person name="Do Choi Y."/>
            <person name="Park B.S."/>
            <person name="van Deynze A."/>
            <person name="Ashrafi H."/>
            <person name="Hill T."/>
            <person name="Kim W.T."/>
            <person name="Pai H.S."/>
            <person name="Ahn H.K."/>
            <person name="Yeam I."/>
            <person name="Giovannoni J.J."/>
            <person name="Rose J.K."/>
            <person name="Sorensen I."/>
            <person name="Lee S.J."/>
            <person name="Kim R.W."/>
            <person name="Choi I.Y."/>
            <person name="Choi B.S."/>
            <person name="Lim J.S."/>
            <person name="Lee Y.H."/>
            <person name="Choi D."/>
        </authorList>
    </citation>
    <scope>NUCLEOTIDE SEQUENCE [LARGE SCALE GENOMIC DNA]</scope>
    <source>
        <strain evidence="2">cv. CM334</strain>
    </source>
</reference>
<sequence length="89" mass="9842">MMAPHYLYCESISLVTAVKVALSGNQNQKVESGIAKPLKDHAFASPEKIAELLQKASTAIDEDLPRVLAKMRLYLQNSSTRAILFKPIK</sequence>
<evidence type="ECO:0000313" key="1">
    <source>
        <dbReference type="EMBL" id="PHT33260.1"/>
    </source>
</evidence>
<gene>
    <name evidence="1" type="ORF">T459_35712</name>
</gene>
<dbReference type="Proteomes" id="UP000222542">
    <property type="component" value="Unassembled WGS sequence"/>
</dbReference>
<dbReference type="Gramene" id="PHT33260">
    <property type="protein sequence ID" value="PHT33260"/>
    <property type="gene ID" value="T459_35712"/>
</dbReference>
<dbReference type="STRING" id="4072.A0A2G2VJW6"/>
<dbReference type="EMBL" id="AYRZ02010543">
    <property type="protein sequence ID" value="PHT33260.1"/>
    <property type="molecule type" value="Genomic_DNA"/>
</dbReference>
<dbReference type="AlphaFoldDB" id="A0A2G2VJW6"/>
<accession>A0A2G2VJW6</accession>
<evidence type="ECO:0000313" key="2">
    <source>
        <dbReference type="Proteomes" id="UP000222542"/>
    </source>
</evidence>
<protein>
    <submittedName>
        <fullName evidence="1">Uncharacterized protein</fullName>
    </submittedName>
</protein>
<dbReference type="GO" id="GO:0005801">
    <property type="term" value="C:cis-Golgi network"/>
    <property type="evidence" value="ECO:0007669"/>
    <property type="project" value="InterPro"/>
</dbReference>